<dbReference type="HAMAP" id="MF_00191">
    <property type="entry name" value="IspH"/>
    <property type="match status" value="1"/>
</dbReference>
<dbReference type="PANTHER" id="PTHR30426:SF0">
    <property type="entry name" value="4-HYDROXY-3-METHYLBUT-2-ENYL DIPHOSPHATE REDUCTASE"/>
    <property type="match status" value="1"/>
</dbReference>
<evidence type="ECO:0000256" key="2">
    <source>
        <dbReference type="ARBA" id="ARBA00022485"/>
    </source>
</evidence>
<dbReference type="Pfam" id="PF02401">
    <property type="entry name" value="LYTB"/>
    <property type="match status" value="1"/>
</dbReference>
<dbReference type="InterPro" id="IPR003451">
    <property type="entry name" value="LytB/IspH"/>
</dbReference>
<name>A0A160TNE1_9ZZZZ</name>
<evidence type="ECO:0000256" key="1">
    <source>
        <dbReference type="ARBA" id="ARBA00001966"/>
    </source>
</evidence>
<dbReference type="NCBIfam" id="NF002188">
    <property type="entry name" value="PRK01045.1-2"/>
    <property type="match status" value="1"/>
</dbReference>
<gene>
    <name evidence="6" type="ORF">MGWOODY_Smn3347</name>
</gene>
<dbReference type="NCBIfam" id="TIGR00216">
    <property type="entry name" value="ispH_lytB"/>
    <property type="match status" value="1"/>
</dbReference>
<dbReference type="CDD" id="cd13944">
    <property type="entry name" value="lytB_ispH"/>
    <property type="match status" value="1"/>
</dbReference>
<dbReference type="Gene3D" id="3.40.50.11270">
    <property type="match status" value="1"/>
</dbReference>
<sequence>MTANNNAVLRVILAKPRGFCAGVVRAIDIVERALDLYGAPVYVRHEIVHNRHVVNKLRGKGAIFVDELAEIPAGAPTIFSAHGVARSVQDEARLRDLPVLDATCPLVTKVHVQGRRYAKAGRTLILIGHAGHAEVEGTMGQVDAPIHLVSTAAEVDALPLPTDTPVAYVTQTTLSVDDTRSVIAALGARFSDVQGPDVSEICYATQNRQTAVRDLARVSELLIVVGAENSSNSNRLREIGVEMGVPSYLVADGSGVDPAWLEGVDAVGITAGASAPDELVDDVIAALARLRQIEVSQLDGVEENIEFSLPPELRNVTPRVAAAMAK</sequence>
<dbReference type="EMBL" id="CZQE01000254">
    <property type="protein sequence ID" value="CUS45404.1"/>
    <property type="molecule type" value="Genomic_DNA"/>
</dbReference>
<dbReference type="PANTHER" id="PTHR30426">
    <property type="entry name" value="4-HYDROXY-3-METHYLBUT-2-ENYL DIPHOSPHATE REDUCTASE"/>
    <property type="match status" value="1"/>
</dbReference>
<dbReference type="GO" id="GO:0050992">
    <property type="term" value="P:dimethylallyl diphosphate biosynthetic process"/>
    <property type="evidence" value="ECO:0007669"/>
    <property type="project" value="InterPro"/>
</dbReference>
<dbReference type="GO" id="GO:0019288">
    <property type="term" value="P:isopentenyl diphosphate biosynthetic process, methylerythritol 4-phosphate pathway"/>
    <property type="evidence" value="ECO:0007669"/>
    <property type="project" value="InterPro"/>
</dbReference>
<reference evidence="6" key="1">
    <citation type="submission" date="2015-10" db="EMBL/GenBank/DDBJ databases">
        <authorList>
            <person name="Gilbert D.G."/>
        </authorList>
    </citation>
    <scope>NUCLEOTIDE SEQUENCE</scope>
</reference>
<keyword evidence="2" id="KW-0004">4Fe-4S</keyword>
<dbReference type="GO" id="GO:0051539">
    <property type="term" value="F:4 iron, 4 sulfur cluster binding"/>
    <property type="evidence" value="ECO:0007669"/>
    <property type="project" value="UniProtKB-KW"/>
</dbReference>
<proteinExistence type="inferred from homology"/>
<protein>
    <submittedName>
        <fullName evidence="6">4-hydroxy-3-methylbut-2-enyl diphosphate reductase</fullName>
        <ecNumber evidence="6">1.17.1.2</ecNumber>
    </submittedName>
</protein>
<dbReference type="Gene3D" id="3.40.1010.20">
    <property type="entry name" value="4-hydroxy-3-methylbut-2-enyl diphosphate reductase, catalytic domain"/>
    <property type="match status" value="2"/>
</dbReference>
<keyword evidence="4" id="KW-0408">Iron</keyword>
<keyword evidence="5" id="KW-0411">Iron-sulfur</keyword>
<keyword evidence="6" id="KW-0560">Oxidoreductase</keyword>
<dbReference type="NCBIfam" id="NF002190">
    <property type="entry name" value="PRK01045.1-4"/>
    <property type="match status" value="1"/>
</dbReference>
<comment type="cofactor">
    <cofactor evidence="1">
        <name>[4Fe-4S] cluster</name>
        <dbReference type="ChEBI" id="CHEBI:49883"/>
    </cofactor>
</comment>
<organism evidence="6">
    <name type="scientific">hydrothermal vent metagenome</name>
    <dbReference type="NCBI Taxonomy" id="652676"/>
    <lineage>
        <taxon>unclassified sequences</taxon>
        <taxon>metagenomes</taxon>
        <taxon>ecological metagenomes</taxon>
    </lineage>
</organism>
<evidence type="ECO:0000256" key="5">
    <source>
        <dbReference type="ARBA" id="ARBA00023014"/>
    </source>
</evidence>
<dbReference type="AlphaFoldDB" id="A0A160TNE1"/>
<dbReference type="GO" id="GO:0046872">
    <property type="term" value="F:metal ion binding"/>
    <property type="evidence" value="ECO:0007669"/>
    <property type="project" value="UniProtKB-KW"/>
</dbReference>
<evidence type="ECO:0000313" key="6">
    <source>
        <dbReference type="EMBL" id="CUS45404.1"/>
    </source>
</evidence>
<dbReference type="GO" id="GO:0051745">
    <property type="term" value="F:4-hydroxy-3-methylbut-2-enyl diphosphate reductase activity"/>
    <property type="evidence" value="ECO:0007669"/>
    <property type="project" value="InterPro"/>
</dbReference>
<evidence type="ECO:0000256" key="4">
    <source>
        <dbReference type="ARBA" id="ARBA00023004"/>
    </source>
</evidence>
<accession>A0A160TNE1</accession>
<dbReference type="EC" id="1.17.1.2" evidence="6"/>
<evidence type="ECO:0000256" key="3">
    <source>
        <dbReference type="ARBA" id="ARBA00022723"/>
    </source>
</evidence>
<keyword evidence="3" id="KW-0479">Metal-binding</keyword>